<gene>
    <name evidence="1" type="ORF">F4Y42_04040</name>
</gene>
<protein>
    <submittedName>
        <fullName evidence="1">Uncharacterized protein</fullName>
    </submittedName>
</protein>
<dbReference type="AlphaFoldDB" id="A0A6B0YQW6"/>
<dbReference type="EMBL" id="VXRG01000037">
    <property type="protein sequence ID" value="MXY92601.1"/>
    <property type="molecule type" value="Genomic_DNA"/>
</dbReference>
<reference evidence="1" key="1">
    <citation type="submission" date="2019-09" db="EMBL/GenBank/DDBJ databases">
        <title>Characterisation of the sponge microbiome using genome-centric metagenomics.</title>
        <authorList>
            <person name="Engelberts J.P."/>
            <person name="Robbins S.J."/>
            <person name="De Goeij J.M."/>
            <person name="Aranda M."/>
            <person name="Bell S.C."/>
            <person name="Webster N.S."/>
        </authorList>
    </citation>
    <scope>NUCLEOTIDE SEQUENCE</scope>
    <source>
        <strain evidence="1">SB0664_bin_27</strain>
    </source>
</reference>
<organism evidence="1">
    <name type="scientific">Caldilineaceae bacterium SB0664_bin_27</name>
    <dbReference type="NCBI Taxonomy" id="2605260"/>
    <lineage>
        <taxon>Bacteria</taxon>
        <taxon>Bacillati</taxon>
        <taxon>Chloroflexota</taxon>
        <taxon>Caldilineae</taxon>
        <taxon>Caldilineales</taxon>
        <taxon>Caldilineaceae</taxon>
    </lineage>
</organism>
<sequence length="242" mass="27020">MKQSQTIKQSPAALFMKSPRFRQVGLVSAVFLLILLASAAILVFRAYIEGKEIREYVGGPFSSQLLYLQGCATGTGDGGVQAGNAATLLEQIDECRRAAGGRPGYYVYDFNIRRSVSLSRADMEQFRKYEVLTFPNSITGRVEDSLNNPFNKIIPFEEFMGFEYDCSFSVEKQESSCSFAPAKCDLSREAISCSVLDPRTGSFESHVIKRARALESLLPQGFINGPDLYKMLKPRFFPVLER</sequence>
<evidence type="ECO:0000313" key="1">
    <source>
        <dbReference type="EMBL" id="MXY92601.1"/>
    </source>
</evidence>
<proteinExistence type="predicted"/>
<accession>A0A6B0YQW6</accession>
<name>A0A6B0YQW6_9CHLR</name>
<comment type="caution">
    <text evidence="1">The sequence shown here is derived from an EMBL/GenBank/DDBJ whole genome shotgun (WGS) entry which is preliminary data.</text>
</comment>